<dbReference type="KEGG" id="cmiu:B1H56_00030"/>
<dbReference type="RefSeq" id="WP_066523450.1">
    <property type="nucleotide sequence ID" value="NZ_CABMOF010000019.1"/>
</dbReference>
<reference evidence="2 3" key="1">
    <citation type="submission" date="2016-02" db="EMBL/GenBank/DDBJ databases">
        <authorList>
            <person name="Wen L."/>
            <person name="He K."/>
            <person name="Yang H."/>
        </authorList>
    </citation>
    <scope>NUCLEOTIDE SEQUENCE [LARGE SCALE GENOMIC DNA]</scope>
    <source>
        <strain evidence="2 3">DSM 22607</strain>
    </source>
</reference>
<dbReference type="EMBL" id="LSZW01000005">
    <property type="protein sequence ID" value="KXK67035.1"/>
    <property type="molecule type" value="Genomic_DNA"/>
</dbReference>
<evidence type="ECO:0000313" key="3">
    <source>
        <dbReference type="Proteomes" id="UP000070366"/>
    </source>
</evidence>
<organism evidence="2 3">
    <name type="scientific">Christensenella minuta</name>
    <dbReference type="NCBI Taxonomy" id="626937"/>
    <lineage>
        <taxon>Bacteria</taxon>
        <taxon>Bacillati</taxon>
        <taxon>Bacillota</taxon>
        <taxon>Clostridia</taxon>
        <taxon>Christensenellales</taxon>
        <taxon>Christensenellaceae</taxon>
        <taxon>Christensenella</taxon>
    </lineage>
</organism>
<keyword evidence="3" id="KW-1185">Reference proteome</keyword>
<evidence type="ECO:0008006" key="4">
    <source>
        <dbReference type="Google" id="ProtNLM"/>
    </source>
</evidence>
<feature type="region of interest" description="Disordered" evidence="1">
    <location>
        <begin position="248"/>
        <end position="283"/>
    </location>
</feature>
<dbReference type="STRING" id="626937.HMPREF3293_00102"/>
<dbReference type="Proteomes" id="UP000070366">
    <property type="component" value="Unassembled WGS sequence"/>
</dbReference>
<feature type="region of interest" description="Disordered" evidence="1">
    <location>
        <begin position="1"/>
        <end position="77"/>
    </location>
</feature>
<sequence>MAGEMTQAEETAVMNGPTDSGEGAAPEETAQGWNDEEFVSAFDGTEEIGGEEELEKESETEKEEAAVKPEGERTAEKATLEIGGREYTASDVEGLLSRITELQAAVNTVSPEREFVERLAAQSGMDVGAFLQDGGRMLAERQIEARMAQLVDQGLEESMARHVAELEVERDAQANADNMRKSLGAQAQEAQNAAEEQIRANVEEFARMYPDVKELPDEVIKDIEQTGATPVVAYQKYLLHEKEKELAAARQAEKNRKQTTGSVKGTPKGAEDAFLSGFDSEFN</sequence>
<dbReference type="AlphaFoldDB" id="A0A136Q8N2"/>
<feature type="compositionally biased region" description="Acidic residues" evidence="1">
    <location>
        <begin position="34"/>
        <end position="56"/>
    </location>
</feature>
<comment type="caution">
    <text evidence="2">The sequence shown here is derived from an EMBL/GenBank/DDBJ whole genome shotgun (WGS) entry which is preliminary data.</text>
</comment>
<accession>A0A136Q8N2</accession>
<gene>
    <name evidence="2" type="ORF">HMPREF3293_00102</name>
</gene>
<protein>
    <recommendedName>
        <fullName evidence="4">DUF4355 domain-containing protein</fullName>
    </recommendedName>
</protein>
<proteinExistence type="predicted"/>
<name>A0A136Q8N2_9FIRM</name>
<evidence type="ECO:0000256" key="1">
    <source>
        <dbReference type="SAM" id="MobiDB-lite"/>
    </source>
</evidence>
<evidence type="ECO:0000313" key="2">
    <source>
        <dbReference type="EMBL" id="KXK67035.1"/>
    </source>
</evidence>
<feature type="compositionally biased region" description="Basic and acidic residues" evidence="1">
    <location>
        <begin position="57"/>
        <end position="77"/>
    </location>
</feature>